<accession>A0A6A4TTY8</accession>
<evidence type="ECO:0000256" key="29">
    <source>
        <dbReference type="SAM" id="Phobius"/>
    </source>
</evidence>
<evidence type="ECO:0000256" key="20">
    <source>
        <dbReference type="ARBA" id="ARBA00023128"/>
    </source>
</evidence>
<proteinExistence type="inferred from homology"/>
<feature type="DNA-binding region" description="Homeobox" evidence="26">
    <location>
        <begin position="517"/>
        <end position="573"/>
    </location>
</feature>
<evidence type="ECO:0000256" key="11">
    <source>
        <dbReference type="ARBA" id="ARBA00022741"/>
    </source>
</evidence>
<evidence type="ECO:0000256" key="6">
    <source>
        <dbReference type="ARBA" id="ARBA00022448"/>
    </source>
</evidence>
<dbReference type="SMART" id="SM00978">
    <property type="entry name" value="Tim44"/>
    <property type="match status" value="1"/>
</dbReference>
<keyword evidence="9" id="KW-0808">Transferase</keyword>
<evidence type="ECO:0000256" key="8">
    <source>
        <dbReference type="ARBA" id="ARBA00022553"/>
    </source>
</evidence>
<dbReference type="PROSITE" id="PS50922">
    <property type="entry name" value="TLC"/>
    <property type="match status" value="1"/>
</dbReference>
<evidence type="ECO:0000313" key="33">
    <source>
        <dbReference type="Proteomes" id="UP000438429"/>
    </source>
</evidence>
<keyword evidence="18" id="KW-0811">Translocation</keyword>
<evidence type="ECO:0000256" key="9">
    <source>
        <dbReference type="ARBA" id="ARBA00022679"/>
    </source>
</evidence>
<dbReference type="GO" id="GO:0050291">
    <property type="term" value="F:sphingosine N-acyltransferase activity"/>
    <property type="evidence" value="ECO:0007669"/>
    <property type="project" value="InterPro"/>
</dbReference>
<comment type="function">
    <text evidence="23">Essential component of the PAM complex, a complex required for the translocation of transit peptide-containing proteins from the inner membrane into the mitochondrial matrix in an ATP-dependent manner. Recruits mitochondrial HSP70 to drive protein translocation into the matrix using ATP as an energy source.</text>
</comment>
<dbReference type="CDD" id="cd00086">
    <property type="entry name" value="homeodomain"/>
    <property type="match status" value="1"/>
</dbReference>
<comment type="pathway">
    <text evidence="4">Sphingolipid metabolism.</text>
</comment>
<evidence type="ECO:0000256" key="28">
    <source>
        <dbReference type="SAM" id="MobiDB-lite"/>
    </source>
</evidence>
<keyword evidence="7" id="KW-0444">Lipid biosynthesis</keyword>
<dbReference type="Pfam" id="PF03798">
    <property type="entry name" value="TRAM_LAG1_CLN8"/>
    <property type="match status" value="1"/>
</dbReference>
<evidence type="ECO:0000256" key="15">
    <source>
        <dbReference type="ARBA" id="ARBA00022927"/>
    </source>
</evidence>
<sequence>MLLTAGPAPVPLSSAPIGRAGGQLLQPGSTWSSEHFVVKMAASVCRCFELVGRRAVALCSRSLVSSVWREDVYRLHRSPAAVVQKSIEAETTKTSEVFKKSYGSMSETVKEFVEKVTRTDIGKKIKEGVEEAASSAMHSAESVSKGGEKLGRTRYFEMKMKYDESDNAVVRASRAVTDRVTGFIGGLFSKTEMSEVLTEIVKADPNFDKDSFLKQCEKDIIPNILEAMIRGELDVLKDWCYEATYSQLAHPIQQARALGLLFQSKILDIDNIDLAMGKMMDQGPVLIITFQAQVVMVIRSPKGDLVEGDPLPVPVPSLDAGNVGTERRFCGVVVRGHILKEKPSFMEDFTAPISCGFNTELLTVFVVEVEAGSFGKYYAMLSMSSHQVFISQRLVTTVSQRTLHQIIVDETRCIWLGLVLNMSYKHHRQPVFLFLLTCPPRPVHSRMDLLPDVWRQDYWLPPGVTWTDMELLAASDRPQPLDLLVALPLALGFVALRCVFERFFAPPMGRCLGVKNRLRVTAAPSPRLESFYTKRSRRPTQGEIVSLMRLCGKTQRQIETWFRRRRNQDRPSQTKKFGEAAWRFVFYLGAFVAGLACLIDPMERAHYWYYMLELGFYSSLLLRISVDIKRKDFKEQVIHHLATIFLLSFSYCANYIRVGTLVMLLHDSSDILLESAKMFNYGTGWRKTCDAVFVVFAVVFLVTRLVIFPSKIIHTTLVLSMDVFEPFVGFYFFNVLLMVLQVLHIFWASLILRMVHKLLKGKLEKDERSDEESEVEEEEEEEEEEEKGGEENADQGGDYCWDRSKDALNSKLSMLTNNCVLNNLSNHRASAVDRMRKAQ</sequence>
<keyword evidence="15" id="KW-0653">Protein transport</keyword>
<evidence type="ECO:0000256" key="12">
    <source>
        <dbReference type="ARBA" id="ARBA00022792"/>
    </source>
</evidence>
<name>A0A6A4TTY8_SCOMX</name>
<feature type="domain" description="Homeobox" evidence="30">
    <location>
        <begin position="515"/>
        <end position="572"/>
    </location>
</feature>
<evidence type="ECO:0000256" key="23">
    <source>
        <dbReference type="ARBA" id="ARBA00057148"/>
    </source>
</evidence>
<comment type="similarity">
    <text evidence="5">Belongs to the Tim44 family.</text>
</comment>
<dbReference type="GO" id="GO:0005634">
    <property type="term" value="C:nucleus"/>
    <property type="evidence" value="ECO:0007669"/>
    <property type="project" value="UniProtKB-SubCell"/>
</dbReference>
<comment type="catalytic activity">
    <reaction evidence="22">
        <text>sphinganine + octadecanoyl-CoA = N-(octadecanoyl)-sphinganine + CoA + H(+)</text>
        <dbReference type="Rhea" id="RHEA:36547"/>
        <dbReference type="ChEBI" id="CHEBI:15378"/>
        <dbReference type="ChEBI" id="CHEBI:57287"/>
        <dbReference type="ChEBI" id="CHEBI:57394"/>
        <dbReference type="ChEBI" id="CHEBI:57817"/>
        <dbReference type="ChEBI" id="CHEBI:67033"/>
    </reaction>
    <physiologicalReaction direction="left-to-right" evidence="22">
        <dbReference type="Rhea" id="RHEA:36548"/>
    </physiologicalReaction>
</comment>
<dbReference type="Pfam" id="PF04280">
    <property type="entry name" value="Tim44"/>
    <property type="match status" value="1"/>
</dbReference>
<dbReference type="EMBL" id="VEVO01000001">
    <property type="protein sequence ID" value="KAF0047110.1"/>
    <property type="molecule type" value="Genomic_DNA"/>
</dbReference>
<comment type="pathway">
    <text evidence="3">Lipid metabolism; sphingolipid metabolism.</text>
</comment>
<dbReference type="UniPathway" id="UPA00222"/>
<feature type="region of interest" description="Disordered" evidence="28">
    <location>
        <begin position="767"/>
        <end position="801"/>
    </location>
</feature>
<evidence type="ECO:0000256" key="7">
    <source>
        <dbReference type="ARBA" id="ARBA00022516"/>
    </source>
</evidence>
<gene>
    <name evidence="32" type="ORF">F2P81_000743</name>
</gene>
<evidence type="ECO:0000256" key="4">
    <source>
        <dbReference type="ARBA" id="ARBA00004991"/>
    </source>
</evidence>
<dbReference type="FunFam" id="1.10.10.60:FF:000020">
    <property type="entry name" value="Ceramide synthase 5"/>
    <property type="match status" value="1"/>
</dbReference>
<evidence type="ECO:0000259" key="30">
    <source>
        <dbReference type="PROSITE" id="PS50071"/>
    </source>
</evidence>
<keyword evidence="26" id="KW-0539">Nucleus</keyword>
<keyword evidence="13" id="KW-0256">Endoplasmic reticulum</keyword>
<keyword evidence="19" id="KW-0443">Lipid metabolism</keyword>
<dbReference type="InterPro" id="IPR009057">
    <property type="entry name" value="Homeodomain-like_sf"/>
</dbReference>
<evidence type="ECO:0000313" key="32">
    <source>
        <dbReference type="EMBL" id="KAF0047110.1"/>
    </source>
</evidence>
<keyword evidence="26" id="KW-0371">Homeobox</keyword>
<dbReference type="InterPro" id="IPR007379">
    <property type="entry name" value="Tim44-like_dom"/>
</dbReference>
<keyword evidence="12" id="KW-0999">Mitochondrion inner membrane</keyword>
<evidence type="ECO:0000256" key="17">
    <source>
        <dbReference type="ARBA" id="ARBA00022989"/>
    </source>
</evidence>
<evidence type="ECO:0000256" key="5">
    <source>
        <dbReference type="ARBA" id="ARBA00009597"/>
    </source>
</evidence>
<keyword evidence="10 27" id="KW-0812">Transmembrane</keyword>
<evidence type="ECO:0000256" key="24">
    <source>
        <dbReference type="ARBA" id="ARBA00063163"/>
    </source>
</evidence>
<dbReference type="GO" id="GO:0046513">
    <property type="term" value="P:ceramide biosynthetic process"/>
    <property type="evidence" value="ECO:0007669"/>
    <property type="project" value="InterPro"/>
</dbReference>
<keyword evidence="21 27" id="KW-0472">Membrane</keyword>
<dbReference type="InterPro" id="IPR032710">
    <property type="entry name" value="NTF2-like_dom_sf"/>
</dbReference>
<comment type="caution">
    <text evidence="32">The sequence shown here is derived from an EMBL/GenBank/DDBJ whole genome shotgun (WGS) entry which is preliminary data.</text>
</comment>
<evidence type="ECO:0000256" key="19">
    <source>
        <dbReference type="ARBA" id="ARBA00023098"/>
    </source>
</evidence>
<dbReference type="GO" id="GO:0003677">
    <property type="term" value="F:DNA binding"/>
    <property type="evidence" value="ECO:0007669"/>
    <property type="project" value="UniProtKB-UniRule"/>
</dbReference>
<dbReference type="InterPro" id="IPR006634">
    <property type="entry name" value="TLC-dom"/>
</dbReference>
<evidence type="ECO:0000256" key="3">
    <source>
        <dbReference type="ARBA" id="ARBA00004760"/>
    </source>
</evidence>
<feature type="domain" description="TLC" evidence="31">
    <location>
        <begin position="559"/>
        <end position="760"/>
    </location>
</feature>
<feature type="compositionally biased region" description="Acidic residues" evidence="28">
    <location>
        <begin position="769"/>
        <end position="793"/>
    </location>
</feature>
<comment type="subunit">
    <text evidence="24">Probable component of the PAM complex at least composed of a mitochondrial HSP70 protein, GRPEL1 or GRPEL2, TIMM44, TIMM16/PAM16 and TIMM14/DNAJC19. The complex interacts with the TIMM23 component of the TIM23 complex. Interacts with SLC25A4/ANT1 and SLC25A5/ANT2; leading to inhibit the presequence translocase TIMM23, thereby promoting stabilization of PINK1.</text>
</comment>
<comment type="subcellular location">
    <subcellularLocation>
        <location evidence="2">Endoplasmic reticulum membrane</location>
        <topology evidence="2">Multi-pass membrane protein</topology>
    </subcellularLocation>
    <subcellularLocation>
        <location evidence="1">Mitochondrion inner membrane</location>
        <topology evidence="1">Peripheral membrane protein</topology>
        <orientation evidence="1">Matrix side</orientation>
    </subcellularLocation>
    <subcellularLocation>
        <location evidence="26">Nucleus</location>
    </subcellularLocation>
</comment>
<dbReference type="GO" id="GO:0005743">
    <property type="term" value="C:mitochondrial inner membrane"/>
    <property type="evidence" value="ECO:0007669"/>
    <property type="project" value="UniProtKB-SubCell"/>
</dbReference>
<evidence type="ECO:0000256" key="13">
    <source>
        <dbReference type="ARBA" id="ARBA00022824"/>
    </source>
</evidence>
<keyword evidence="14" id="KW-0067">ATP-binding</keyword>
<evidence type="ECO:0000256" key="25">
    <source>
        <dbReference type="ARBA" id="ARBA00074309"/>
    </source>
</evidence>
<evidence type="ECO:0000256" key="22">
    <source>
        <dbReference type="ARBA" id="ARBA00049036"/>
    </source>
</evidence>
<keyword evidence="16" id="KW-0809">Transit peptide</keyword>
<evidence type="ECO:0000256" key="16">
    <source>
        <dbReference type="ARBA" id="ARBA00022946"/>
    </source>
</evidence>
<keyword evidence="8" id="KW-0597">Phosphoprotein</keyword>
<keyword evidence="26" id="KW-0238">DNA-binding</keyword>
<keyword evidence="20" id="KW-0496">Mitochondrion</keyword>
<dbReference type="Gene3D" id="1.10.10.60">
    <property type="entry name" value="Homeodomain-like"/>
    <property type="match status" value="1"/>
</dbReference>
<evidence type="ECO:0000256" key="10">
    <source>
        <dbReference type="ARBA" id="ARBA00022692"/>
    </source>
</evidence>
<dbReference type="SMART" id="SM00724">
    <property type="entry name" value="TLC"/>
    <property type="match status" value="1"/>
</dbReference>
<reference evidence="32 33" key="1">
    <citation type="submission" date="2019-06" db="EMBL/GenBank/DDBJ databases">
        <title>Draft genomes of female and male turbot (Scophthalmus maximus).</title>
        <authorList>
            <person name="Xu H."/>
            <person name="Xu X.-W."/>
            <person name="Shao C."/>
            <person name="Chen S."/>
        </authorList>
    </citation>
    <scope>NUCLEOTIDE SEQUENCE [LARGE SCALE GENOMIC DNA]</scope>
    <source>
        <strain evidence="32">Ysfricsl-2016a</strain>
        <tissue evidence="32">Blood</tissue>
    </source>
</reference>
<dbReference type="SMART" id="SM00389">
    <property type="entry name" value="HOX"/>
    <property type="match status" value="1"/>
</dbReference>
<evidence type="ECO:0000256" key="14">
    <source>
        <dbReference type="ARBA" id="ARBA00022840"/>
    </source>
</evidence>
<evidence type="ECO:0000256" key="2">
    <source>
        <dbReference type="ARBA" id="ARBA00004477"/>
    </source>
</evidence>
<dbReference type="SUPFAM" id="SSF54427">
    <property type="entry name" value="NTF2-like"/>
    <property type="match status" value="1"/>
</dbReference>
<keyword evidence="6" id="KW-0813">Transport</keyword>
<dbReference type="InterPro" id="IPR001356">
    <property type="entry name" value="HD"/>
</dbReference>
<dbReference type="FunFam" id="3.10.450.240:FF:000001">
    <property type="entry name" value="Mitochondrial import inner membrane translocase subunit TIM44"/>
    <property type="match status" value="1"/>
</dbReference>
<feature type="transmembrane region" description="Helical" evidence="29">
    <location>
        <begin position="580"/>
        <end position="601"/>
    </location>
</feature>
<dbReference type="PROSITE" id="PS50071">
    <property type="entry name" value="HOMEOBOX_2"/>
    <property type="match status" value="1"/>
</dbReference>
<dbReference type="PANTHER" id="PTHR12560:SF6">
    <property type="entry name" value="CERAMIDE SYNTHASE 4"/>
    <property type="match status" value="1"/>
</dbReference>
<evidence type="ECO:0000256" key="21">
    <source>
        <dbReference type="ARBA" id="ARBA00023136"/>
    </source>
</evidence>
<dbReference type="GO" id="GO:0015031">
    <property type="term" value="P:protein transport"/>
    <property type="evidence" value="ECO:0007669"/>
    <property type="project" value="UniProtKB-KW"/>
</dbReference>
<dbReference type="PANTHER" id="PTHR12560">
    <property type="entry name" value="LONGEVITY ASSURANCE FACTOR 1 LAG1"/>
    <property type="match status" value="1"/>
</dbReference>
<dbReference type="InterPro" id="IPR016439">
    <property type="entry name" value="Lag1/Lac1-like"/>
</dbReference>
<organism evidence="32 33">
    <name type="scientific">Scophthalmus maximus</name>
    <name type="common">Turbot</name>
    <name type="synonym">Psetta maxima</name>
    <dbReference type="NCBI Taxonomy" id="52904"/>
    <lineage>
        <taxon>Eukaryota</taxon>
        <taxon>Metazoa</taxon>
        <taxon>Chordata</taxon>
        <taxon>Craniata</taxon>
        <taxon>Vertebrata</taxon>
        <taxon>Euteleostomi</taxon>
        <taxon>Actinopterygii</taxon>
        <taxon>Neopterygii</taxon>
        <taxon>Teleostei</taxon>
        <taxon>Neoteleostei</taxon>
        <taxon>Acanthomorphata</taxon>
        <taxon>Carangaria</taxon>
        <taxon>Pleuronectiformes</taxon>
        <taxon>Pleuronectoidei</taxon>
        <taxon>Scophthalmidae</taxon>
        <taxon>Scophthalmus</taxon>
    </lineage>
</organism>
<dbReference type="AlphaFoldDB" id="A0A6A4TTY8"/>
<dbReference type="GO" id="GO:0005789">
    <property type="term" value="C:endoplasmic reticulum membrane"/>
    <property type="evidence" value="ECO:0007669"/>
    <property type="project" value="UniProtKB-SubCell"/>
</dbReference>
<dbReference type="Gene3D" id="3.10.450.240">
    <property type="match status" value="1"/>
</dbReference>
<keyword evidence="17 29" id="KW-1133">Transmembrane helix</keyword>
<feature type="transmembrane region" description="Helical" evidence="29">
    <location>
        <begin position="688"/>
        <end position="708"/>
    </location>
</feature>
<dbReference type="SUPFAM" id="SSF46689">
    <property type="entry name" value="Homeodomain-like"/>
    <property type="match status" value="1"/>
</dbReference>
<dbReference type="GO" id="GO:0005524">
    <property type="term" value="F:ATP binding"/>
    <property type="evidence" value="ECO:0007669"/>
    <property type="project" value="UniProtKB-KW"/>
</dbReference>
<evidence type="ECO:0000256" key="1">
    <source>
        <dbReference type="ARBA" id="ARBA00004443"/>
    </source>
</evidence>
<evidence type="ECO:0000259" key="31">
    <source>
        <dbReference type="PROSITE" id="PS50922"/>
    </source>
</evidence>
<keyword evidence="11" id="KW-0547">Nucleotide-binding</keyword>
<feature type="transmembrane region" description="Helical" evidence="29">
    <location>
        <begin position="607"/>
        <end position="626"/>
    </location>
</feature>
<evidence type="ECO:0000256" key="18">
    <source>
        <dbReference type="ARBA" id="ARBA00023010"/>
    </source>
</evidence>
<evidence type="ECO:0000256" key="26">
    <source>
        <dbReference type="PROSITE-ProRule" id="PRU00108"/>
    </source>
</evidence>
<dbReference type="Proteomes" id="UP000438429">
    <property type="component" value="Unassembled WGS sequence"/>
</dbReference>
<protein>
    <recommendedName>
        <fullName evidence="25">Mitochondrial import inner membrane translocase subunit TIM44</fullName>
    </recommendedName>
</protein>
<feature type="transmembrane region" description="Helical" evidence="29">
    <location>
        <begin position="728"/>
        <end position="752"/>
    </location>
</feature>
<evidence type="ECO:0000256" key="27">
    <source>
        <dbReference type="PROSITE-ProRule" id="PRU00205"/>
    </source>
</evidence>